<dbReference type="EMBL" id="AP014958">
    <property type="protein sequence ID" value="BAS78097.1"/>
    <property type="molecule type" value="Genomic_DNA"/>
</dbReference>
<sequence length="111" mass="12139">MLHPIYLPPLAMNRCTRSLLVEVASLSRRWKGVKDGGSCSVLFDAAEGNVVVASCTAVDRSDRNNELIAAAASTTRRRRRSEQRWGWLRPYSGTGASLNPTAVAPLLLPFL</sequence>
<protein>
    <submittedName>
        <fullName evidence="1">Os02g0277200 protein</fullName>
    </submittedName>
</protein>
<dbReference type="Proteomes" id="UP000059680">
    <property type="component" value="Chromosome 2"/>
</dbReference>
<proteinExistence type="predicted"/>
<gene>
    <name evidence="1" type="ordered locus">Os02g0277200</name>
    <name evidence="1" type="ORF">OSNPB_020277200</name>
</gene>
<dbReference type="AlphaFoldDB" id="A0A0N7KF33"/>
<name>A0A0N7KF33_ORYSJ</name>
<evidence type="ECO:0000313" key="2">
    <source>
        <dbReference type="Proteomes" id="UP000059680"/>
    </source>
</evidence>
<dbReference type="InParanoid" id="A0A0N7KF33"/>
<reference evidence="2" key="1">
    <citation type="journal article" date="2005" name="Nature">
        <title>The map-based sequence of the rice genome.</title>
        <authorList>
            <consortium name="International rice genome sequencing project (IRGSP)"/>
            <person name="Matsumoto T."/>
            <person name="Wu J."/>
            <person name="Kanamori H."/>
            <person name="Katayose Y."/>
            <person name="Fujisawa M."/>
            <person name="Namiki N."/>
            <person name="Mizuno H."/>
            <person name="Yamamoto K."/>
            <person name="Antonio B.A."/>
            <person name="Baba T."/>
            <person name="Sakata K."/>
            <person name="Nagamura Y."/>
            <person name="Aoki H."/>
            <person name="Arikawa K."/>
            <person name="Arita K."/>
            <person name="Bito T."/>
            <person name="Chiden Y."/>
            <person name="Fujitsuka N."/>
            <person name="Fukunaka R."/>
            <person name="Hamada M."/>
            <person name="Harada C."/>
            <person name="Hayashi A."/>
            <person name="Hijishita S."/>
            <person name="Honda M."/>
            <person name="Hosokawa S."/>
            <person name="Ichikawa Y."/>
            <person name="Idonuma A."/>
            <person name="Iijima M."/>
            <person name="Ikeda M."/>
            <person name="Ikeno M."/>
            <person name="Ito K."/>
            <person name="Ito S."/>
            <person name="Ito T."/>
            <person name="Ito Y."/>
            <person name="Ito Y."/>
            <person name="Iwabuchi A."/>
            <person name="Kamiya K."/>
            <person name="Karasawa W."/>
            <person name="Kurita K."/>
            <person name="Katagiri S."/>
            <person name="Kikuta A."/>
            <person name="Kobayashi H."/>
            <person name="Kobayashi N."/>
            <person name="Machita K."/>
            <person name="Maehara T."/>
            <person name="Masukawa M."/>
            <person name="Mizubayashi T."/>
            <person name="Mukai Y."/>
            <person name="Nagasaki H."/>
            <person name="Nagata Y."/>
            <person name="Naito S."/>
            <person name="Nakashima M."/>
            <person name="Nakama Y."/>
            <person name="Nakamichi Y."/>
            <person name="Nakamura M."/>
            <person name="Meguro A."/>
            <person name="Negishi M."/>
            <person name="Ohta I."/>
            <person name="Ohta T."/>
            <person name="Okamoto M."/>
            <person name="Ono N."/>
            <person name="Saji S."/>
            <person name="Sakaguchi M."/>
            <person name="Sakai K."/>
            <person name="Shibata M."/>
            <person name="Shimokawa T."/>
            <person name="Song J."/>
            <person name="Takazaki Y."/>
            <person name="Terasawa K."/>
            <person name="Tsugane M."/>
            <person name="Tsuji K."/>
            <person name="Ueda S."/>
            <person name="Waki K."/>
            <person name="Yamagata H."/>
            <person name="Yamamoto M."/>
            <person name="Yamamoto S."/>
            <person name="Yamane H."/>
            <person name="Yoshiki S."/>
            <person name="Yoshihara R."/>
            <person name="Yukawa K."/>
            <person name="Zhong H."/>
            <person name="Yano M."/>
            <person name="Yuan Q."/>
            <person name="Ouyang S."/>
            <person name="Liu J."/>
            <person name="Jones K.M."/>
            <person name="Gansberger K."/>
            <person name="Moffat K."/>
            <person name="Hill J."/>
            <person name="Bera J."/>
            <person name="Fadrosh D."/>
            <person name="Jin S."/>
            <person name="Johri S."/>
            <person name="Kim M."/>
            <person name="Overton L."/>
            <person name="Reardon M."/>
            <person name="Tsitrin T."/>
            <person name="Vuong H."/>
            <person name="Weaver B."/>
            <person name="Ciecko A."/>
            <person name="Tallon L."/>
            <person name="Jackson J."/>
            <person name="Pai G."/>
            <person name="Aken S.V."/>
            <person name="Utterback T."/>
            <person name="Reidmuller S."/>
            <person name="Feldblyum T."/>
            <person name="Hsiao J."/>
            <person name="Zismann V."/>
            <person name="Iobst S."/>
            <person name="de Vazeille A.R."/>
            <person name="Buell C.R."/>
            <person name="Ying K."/>
            <person name="Li Y."/>
            <person name="Lu T."/>
            <person name="Huang Y."/>
            <person name="Zhao Q."/>
            <person name="Feng Q."/>
            <person name="Zhang L."/>
            <person name="Zhu J."/>
            <person name="Weng Q."/>
            <person name="Mu J."/>
            <person name="Lu Y."/>
            <person name="Fan D."/>
            <person name="Liu Y."/>
            <person name="Guan J."/>
            <person name="Zhang Y."/>
            <person name="Yu S."/>
            <person name="Liu X."/>
            <person name="Zhang Y."/>
            <person name="Hong G."/>
            <person name="Han B."/>
            <person name="Choisne N."/>
            <person name="Demange N."/>
            <person name="Orjeda G."/>
            <person name="Samain S."/>
            <person name="Cattolico L."/>
            <person name="Pelletier E."/>
            <person name="Couloux A."/>
            <person name="Segurens B."/>
            <person name="Wincker P."/>
            <person name="D'Hont A."/>
            <person name="Scarpelli C."/>
            <person name="Weissenbach J."/>
            <person name="Salanoubat M."/>
            <person name="Quetier F."/>
            <person name="Yu Y."/>
            <person name="Kim H.R."/>
            <person name="Rambo T."/>
            <person name="Currie J."/>
            <person name="Collura K."/>
            <person name="Luo M."/>
            <person name="Yang T."/>
            <person name="Ammiraju J.S.S."/>
            <person name="Engler F."/>
            <person name="Soderlund C."/>
            <person name="Wing R.A."/>
            <person name="Palmer L.E."/>
            <person name="de la Bastide M."/>
            <person name="Spiegel L."/>
            <person name="Nascimento L."/>
            <person name="Zutavern T."/>
            <person name="O'Shaughnessy A."/>
            <person name="Dike S."/>
            <person name="Dedhia N."/>
            <person name="Preston R."/>
            <person name="Balija V."/>
            <person name="McCombie W.R."/>
            <person name="Chow T."/>
            <person name="Chen H."/>
            <person name="Chung M."/>
            <person name="Chen C."/>
            <person name="Shaw J."/>
            <person name="Wu H."/>
            <person name="Hsiao K."/>
            <person name="Chao Y."/>
            <person name="Chu M."/>
            <person name="Cheng C."/>
            <person name="Hour A."/>
            <person name="Lee P."/>
            <person name="Lin S."/>
            <person name="Lin Y."/>
            <person name="Liou J."/>
            <person name="Liu S."/>
            <person name="Hsing Y."/>
            <person name="Raghuvanshi S."/>
            <person name="Mohanty A."/>
            <person name="Bharti A.K."/>
            <person name="Gaur A."/>
            <person name="Gupta V."/>
            <person name="Kumar D."/>
            <person name="Ravi V."/>
            <person name="Vij S."/>
            <person name="Kapur A."/>
            <person name="Khurana P."/>
            <person name="Khurana P."/>
            <person name="Khurana J.P."/>
            <person name="Tyagi A.K."/>
            <person name="Gaikwad K."/>
            <person name="Singh A."/>
            <person name="Dalal V."/>
            <person name="Srivastava S."/>
            <person name="Dixit A."/>
            <person name="Pal A.K."/>
            <person name="Ghazi I.A."/>
            <person name="Yadav M."/>
            <person name="Pandit A."/>
            <person name="Bhargava A."/>
            <person name="Sureshbabu K."/>
            <person name="Batra K."/>
            <person name="Sharma T.R."/>
            <person name="Mohapatra T."/>
            <person name="Singh N.K."/>
            <person name="Messing J."/>
            <person name="Nelson A.B."/>
            <person name="Fuks G."/>
            <person name="Kavchok S."/>
            <person name="Keizer G."/>
            <person name="Linton E."/>
            <person name="Llaca V."/>
            <person name="Song R."/>
            <person name="Tanyolac B."/>
            <person name="Young S."/>
            <person name="Ho-Il K."/>
            <person name="Hahn J.H."/>
            <person name="Sangsakoo G."/>
            <person name="Vanavichit A."/>
            <person name="de Mattos Luiz.A.T."/>
            <person name="Zimmer P.D."/>
            <person name="Malone G."/>
            <person name="Dellagostin O."/>
            <person name="de Oliveira A.C."/>
            <person name="Bevan M."/>
            <person name="Bancroft I."/>
            <person name="Minx P."/>
            <person name="Cordum H."/>
            <person name="Wilson R."/>
            <person name="Cheng Z."/>
            <person name="Jin W."/>
            <person name="Jiang J."/>
            <person name="Leong S.A."/>
            <person name="Iwama H."/>
            <person name="Gojobori T."/>
            <person name="Itoh T."/>
            <person name="Niimura Y."/>
            <person name="Fujii Y."/>
            <person name="Habara T."/>
            <person name="Sakai H."/>
            <person name="Sato Y."/>
            <person name="Wilson G."/>
            <person name="Kumar K."/>
            <person name="McCouch S."/>
            <person name="Juretic N."/>
            <person name="Hoen D."/>
            <person name="Wright S."/>
            <person name="Bruskiewich R."/>
            <person name="Bureau T."/>
            <person name="Miyao A."/>
            <person name="Hirochika H."/>
            <person name="Nishikawa T."/>
            <person name="Kadowaki K."/>
            <person name="Sugiura M."/>
            <person name="Burr B."/>
            <person name="Sasaki T."/>
        </authorList>
    </citation>
    <scope>NUCLEOTIDE SEQUENCE [LARGE SCALE GENOMIC DNA]</scope>
    <source>
        <strain evidence="2">cv. Nipponbare</strain>
    </source>
</reference>
<organism evidence="1 2">
    <name type="scientific">Oryza sativa subsp. japonica</name>
    <name type="common">Rice</name>
    <dbReference type="NCBI Taxonomy" id="39947"/>
    <lineage>
        <taxon>Eukaryota</taxon>
        <taxon>Viridiplantae</taxon>
        <taxon>Streptophyta</taxon>
        <taxon>Embryophyta</taxon>
        <taxon>Tracheophyta</taxon>
        <taxon>Spermatophyta</taxon>
        <taxon>Magnoliopsida</taxon>
        <taxon>Liliopsida</taxon>
        <taxon>Poales</taxon>
        <taxon>Poaceae</taxon>
        <taxon>BOP clade</taxon>
        <taxon>Oryzoideae</taxon>
        <taxon>Oryzeae</taxon>
        <taxon>Oryzinae</taxon>
        <taxon>Oryza</taxon>
        <taxon>Oryza sativa</taxon>
    </lineage>
</organism>
<dbReference type="PaxDb" id="39947-A0A0N7KF33"/>
<keyword evidence="2" id="KW-1185">Reference proteome</keyword>
<evidence type="ECO:0000313" key="1">
    <source>
        <dbReference type="EMBL" id="BAS78097.1"/>
    </source>
</evidence>
<reference evidence="1 2" key="3">
    <citation type="journal article" date="2013" name="Rice">
        <title>Improvement of the Oryza sativa Nipponbare reference genome using next generation sequence and optical map data.</title>
        <authorList>
            <person name="Kawahara Y."/>
            <person name="de la Bastide M."/>
            <person name="Hamilton J.P."/>
            <person name="Kanamori H."/>
            <person name="McCombie W.R."/>
            <person name="Ouyang S."/>
            <person name="Schwartz D.C."/>
            <person name="Tanaka T."/>
            <person name="Wu J."/>
            <person name="Zhou S."/>
            <person name="Childs K.L."/>
            <person name="Davidson R.M."/>
            <person name="Lin H."/>
            <person name="Quesada-Ocampo L."/>
            <person name="Vaillancourt B."/>
            <person name="Sakai H."/>
            <person name="Lee S.S."/>
            <person name="Kim J."/>
            <person name="Numa H."/>
            <person name="Itoh T."/>
            <person name="Buell C.R."/>
            <person name="Matsumoto T."/>
        </authorList>
    </citation>
    <scope>NUCLEOTIDE SEQUENCE [LARGE SCALE GENOMIC DNA]</scope>
    <source>
        <strain evidence="2">cv. Nipponbare</strain>
    </source>
</reference>
<reference evidence="1 2" key="2">
    <citation type="journal article" date="2013" name="Plant Cell Physiol.">
        <title>Rice Annotation Project Database (RAP-DB): an integrative and interactive database for rice genomics.</title>
        <authorList>
            <person name="Sakai H."/>
            <person name="Lee S.S."/>
            <person name="Tanaka T."/>
            <person name="Numa H."/>
            <person name="Kim J."/>
            <person name="Kawahara Y."/>
            <person name="Wakimoto H."/>
            <person name="Yang C.C."/>
            <person name="Iwamoto M."/>
            <person name="Abe T."/>
            <person name="Yamada Y."/>
            <person name="Muto A."/>
            <person name="Inokuchi H."/>
            <person name="Ikemura T."/>
            <person name="Matsumoto T."/>
            <person name="Sasaki T."/>
            <person name="Itoh T."/>
        </authorList>
    </citation>
    <scope>NUCLEOTIDE SEQUENCE [LARGE SCALE GENOMIC DNA]</scope>
    <source>
        <strain evidence="2">cv. Nipponbare</strain>
    </source>
</reference>
<accession>A0A0N7KF33</accession>